<name>A0A653BYE2_CALMS</name>
<accession>A0A653BYE2</accession>
<evidence type="ECO:0008006" key="3">
    <source>
        <dbReference type="Google" id="ProtNLM"/>
    </source>
</evidence>
<protein>
    <recommendedName>
        <fullName evidence="3">DDE Tnp4 domain-containing protein</fullName>
    </recommendedName>
</protein>
<evidence type="ECO:0000313" key="2">
    <source>
        <dbReference type="Proteomes" id="UP000410492"/>
    </source>
</evidence>
<sequence length="190" mass="21697">KLPTILIILNMASNNDYCCVPQCNSLAKKDTERKLTFHRFSEVNARQVYIENEMGKYLMDQRKASILKLKIGKQVSKSMKVFNHAERSNFKPSLKLPVSTVGFPKPKPHLIELIDIKGEIEVHAQAKMKILKNVILKDSIMVDKGYLIDDLCVMYRIGLIRPPIFKTHKATANKEIAAAQVHIERSPIRD</sequence>
<proteinExistence type="predicted"/>
<dbReference type="Proteomes" id="UP000410492">
    <property type="component" value="Unassembled WGS sequence"/>
</dbReference>
<evidence type="ECO:0000313" key="1">
    <source>
        <dbReference type="EMBL" id="VEN40500.1"/>
    </source>
</evidence>
<dbReference type="EMBL" id="CAACVG010006542">
    <property type="protein sequence ID" value="VEN40500.1"/>
    <property type="molecule type" value="Genomic_DNA"/>
</dbReference>
<keyword evidence="2" id="KW-1185">Reference proteome</keyword>
<reference evidence="1 2" key="1">
    <citation type="submission" date="2019-01" db="EMBL/GenBank/DDBJ databases">
        <authorList>
            <person name="Sayadi A."/>
        </authorList>
    </citation>
    <scope>NUCLEOTIDE SEQUENCE [LARGE SCALE GENOMIC DNA]</scope>
</reference>
<dbReference type="AlphaFoldDB" id="A0A653BYE2"/>
<feature type="non-terminal residue" evidence="1">
    <location>
        <position position="1"/>
    </location>
</feature>
<organism evidence="1 2">
    <name type="scientific">Callosobruchus maculatus</name>
    <name type="common">Southern cowpea weevil</name>
    <name type="synonym">Pulse bruchid</name>
    <dbReference type="NCBI Taxonomy" id="64391"/>
    <lineage>
        <taxon>Eukaryota</taxon>
        <taxon>Metazoa</taxon>
        <taxon>Ecdysozoa</taxon>
        <taxon>Arthropoda</taxon>
        <taxon>Hexapoda</taxon>
        <taxon>Insecta</taxon>
        <taxon>Pterygota</taxon>
        <taxon>Neoptera</taxon>
        <taxon>Endopterygota</taxon>
        <taxon>Coleoptera</taxon>
        <taxon>Polyphaga</taxon>
        <taxon>Cucujiformia</taxon>
        <taxon>Chrysomeloidea</taxon>
        <taxon>Chrysomelidae</taxon>
        <taxon>Bruchinae</taxon>
        <taxon>Bruchini</taxon>
        <taxon>Callosobruchus</taxon>
    </lineage>
</organism>
<gene>
    <name evidence="1" type="ORF">CALMAC_LOCUS4643</name>
</gene>
<dbReference type="OrthoDB" id="6619240at2759"/>